<keyword evidence="3" id="KW-1185">Reference proteome</keyword>
<keyword evidence="1" id="KW-0812">Transmembrane</keyword>
<proteinExistence type="predicted"/>
<organism evidence="2 3">
    <name type="scientific">Geojedonia litorea</name>
    <dbReference type="NCBI Taxonomy" id="1268269"/>
    <lineage>
        <taxon>Bacteria</taxon>
        <taxon>Pseudomonadati</taxon>
        <taxon>Bacteroidota</taxon>
        <taxon>Flavobacteriia</taxon>
        <taxon>Flavobacteriales</taxon>
        <taxon>Flavobacteriaceae</taxon>
        <taxon>Geojedonia</taxon>
    </lineage>
</organism>
<evidence type="ECO:0008006" key="4">
    <source>
        <dbReference type="Google" id="ProtNLM"/>
    </source>
</evidence>
<name>A0ABV9N6P3_9FLAO</name>
<sequence>MKIFTLVFTLVAIALIIFNATKIDFNAPFEDQSVVALITIFALLCAVVLLQILRLSKRVQQELKNKN</sequence>
<dbReference type="RefSeq" id="WP_387963249.1">
    <property type="nucleotide sequence ID" value="NZ_JBHSGP010000014.1"/>
</dbReference>
<evidence type="ECO:0000313" key="3">
    <source>
        <dbReference type="Proteomes" id="UP001595953"/>
    </source>
</evidence>
<gene>
    <name evidence="2" type="ORF">ACFO5O_09725</name>
</gene>
<comment type="caution">
    <text evidence="2">The sequence shown here is derived from an EMBL/GenBank/DDBJ whole genome shotgun (WGS) entry which is preliminary data.</text>
</comment>
<evidence type="ECO:0000313" key="2">
    <source>
        <dbReference type="EMBL" id="MFC4722600.1"/>
    </source>
</evidence>
<feature type="transmembrane region" description="Helical" evidence="1">
    <location>
        <begin position="35"/>
        <end position="56"/>
    </location>
</feature>
<dbReference type="EMBL" id="JBHSGP010000014">
    <property type="protein sequence ID" value="MFC4722600.1"/>
    <property type="molecule type" value="Genomic_DNA"/>
</dbReference>
<dbReference type="Proteomes" id="UP001595953">
    <property type="component" value="Unassembled WGS sequence"/>
</dbReference>
<evidence type="ECO:0000256" key="1">
    <source>
        <dbReference type="SAM" id="Phobius"/>
    </source>
</evidence>
<accession>A0ABV9N6P3</accession>
<keyword evidence="1" id="KW-1133">Transmembrane helix</keyword>
<protein>
    <recommendedName>
        <fullName evidence="4">CcmD family protein</fullName>
    </recommendedName>
</protein>
<keyword evidence="1" id="KW-0472">Membrane</keyword>
<reference evidence="3" key="1">
    <citation type="journal article" date="2019" name="Int. J. Syst. Evol. Microbiol.">
        <title>The Global Catalogue of Microorganisms (GCM) 10K type strain sequencing project: providing services to taxonomists for standard genome sequencing and annotation.</title>
        <authorList>
            <consortium name="The Broad Institute Genomics Platform"/>
            <consortium name="The Broad Institute Genome Sequencing Center for Infectious Disease"/>
            <person name="Wu L."/>
            <person name="Ma J."/>
        </authorList>
    </citation>
    <scope>NUCLEOTIDE SEQUENCE [LARGE SCALE GENOMIC DNA]</scope>
    <source>
        <strain evidence="3">CCUG 63682</strain>
    </source>
</reference>